<gene>
    <name evidence="3" type="ORF">VW23_021950</name>
</gene>
<dbReference type="EMBL" id="LAJE02000218">
    <property type="protein sequence ID" value="OEO30318.1"/>
    <property type="molecule type" value="Genomic_DNA"/>
</dbReference>
<keyword evidence="4" id="KW-1185">Reference proteome</keyword>
<comment type="caution">
    <text evidence="3">The sequence shown here is derived from an EMBL/GenBank/DDBJ whole genome shotgun (WGS) entry which is preliminary data.</text>
</comment>
<feature type="transmembrane region" description="Helical" evidence="1">
    <location>
        <begin position="12"/>
        <end position="34"/>
    </location>
</feature>
<accession>A0A1E5XP00</accession>
<name>A0A1E5XP00_9HYPH</name>
<dbReference type="AlphaFoldDB" id="A0A1E5XP00"/>
<evidence type="ECO:0000313" key="4">
    <source>
        <dbReference type="Proteomes" id="UP000095463"/>
    </source>
</evidence>
<feature type="transmembrane region" description="Helical" evidence="1">
    <location>
        <begin position="109"/>
        <end position="131"/>
    </location>
</feature>
<evidence type="ECO:0000256" key="1">
    <source>
        <dbReference type="SAM" id="Phobius"/>
    </source>
</evidence>
<sequence length="146" mass="16289">MQLQNRSFIERIGHAVGFEVIALLVCAPIAAWLLDRPLSHVGLLAILLSTTAMGWNVVYNLGFDRLWPVARVPRTLGVRALHALGFEGGLVLAGVPLAAWLLHISLVQAFMLDIGFFLFFLPYAFVYNWAYDGLRQLWVERKVAGV</sequence>
<dbReference type="Pfam" id="PF05232">
    <property type="entry name" value="BTP"/>
    <property type="match status" value="2"/>
</dbReference>
<organism evidence="3 4">
    <name type="scientific">Devosia insulae DS-56</name>
    <dbReference type="NCBI Taxonomy" id="1116389"/>
    <lineage>
        <taxon>Bacteria</taxon>
        <taxon>Pseudomonadati</taxon>
        <taxon>Pseudomonadota</taxon>
        <taxon>Alphaproteobacteria</taxon>
        <taxon>Hyphomicrobiales</taxon>
        <taxon>Devosiaceae</taxon>
        <taxon>Devosia</taxon>
    </lineage>
</organism>
<feature type="transmembrane region" description="Helical" evidence="1">
    <location>
        <begin position="80"/>
        <end position="103"/>
    </location>
</feature>
<dbReference type="NCBIfam" id="NF033664">
    <property type="entry name" value="PACE_transport"/>
    <property type="match status" value="1"/>
</dbReference>
<feature type="domain" description="Chlorhexidine efflux transporter" evidence="2">
    <location>
        <begin position="6"/>
        <end position="68"/>
    </location>
</feature>
<feature type="domain" description="Chlorhexidine efflux transporter" evidence="2">
    <location>
        <begin position="74"/>
        <end position="136"/>
    </location>
</feature>
<dbReference type="NCBIfam" id="NF033665">
    <property type="entry name" value="PACE_efflu_PCE"/>
    <property type="match status" value="1"/>
</dbReference>
<keyword evidence="1" id="KW-1133">Transmembrane helix</keyword>
<dbReference type="RefSeq" id="WP_069910466.1">
    <property type="nucleotide sequence ID" value="NZ_LAJE02000218.1"/>
</dbReference>
<evidence type="ECO:0000259" key="2">
    <source>
        <dbReference type="Pfam" id="PF05232"/>
    </source>
</evidence>
<dbReference type="Proteomes" id="UP000095463">
    <property type="component" value="Unassembled WGS sequence"/>
</dbReference>
<proteinExistence type="predicted"/>
<protein>
    <submittedName>
        <fullName evidence="3">Na(+)-translocating NADH-quinone reductase subunit E</fullName>
    </submittedName>
</protein>
<feature type="transmembrane region" description="Helical" evidence="1">
    <location>
        <begin position="40"/>
        <end position="59"/>
    </location>
</feature>
<keyword evidence="1" id="KW-0472">Membrane</keyword>
<dbReference type="InterPro" id="IPR007896">
    <property type="entry name" value="BTP_bacteria"/>
</dbReference>
<reference evidence="3 4" key="1">
    <citation type="journal article" date="2015" name="Genome Announc.">
        <title>Genome Assemblies of Three Soil-Associated Devosia species: D. insulae, D. limi, and D. soli.</title>
        <authorList>
            <person name="Hassan Y.I."/>
            <person name="Lepp D."/>
            <person name="Zhou T."/>
        </authorList>
    </citation>
    <scope>NUCLEOTIDE SEQUENCE [LARGE SCALE GENOMIC DNA]</scope>
    <source>
        <strain evidence="3 4">DS-56</strain>
    </source>
</reference>
<evidence type="ECO:0000313" key="3">
    <source>
        <dbReference type="EMBL" id="OEO30318.1"/>
    </source>
</evidence>
<dbReference type="OrthoDB" id="1631120at2"/>
<keyword evidence="1" id="KW-0812">Transmembrane</keyword>
<dbReference type="InterPro" id="IPR058208">
    <property type="entry name" value="PACE"/>
</dbReference>